<protein>
    <submittedName>
        <fullName evidence="6">LysR family transcriptional regulator</fullName>
    </submittedName>
</protein>
<evidence type="ECO:0000256" key="4">
    <source>
        <dbReference type="ARBA" id="ARBA00023163"/>
    </source>
</evidence>
<keyword evidence="3" id="KW-0238">DNA-binding</keyword>
<dbReference type="AlphaFoldDB" id="A0A2T3XVX2"/>
<comment type="similarity">
    <text evidence="1">Belongs to the LysR transcriptional regulatory family.</text>
</comment>
<evidence type="ECO:0000259" key="5">
    <source>
        <dbReference type="PROSITE" id="PS50931"/>
    </source>
</evidence>
<evidence type="ECO:0000256" key="1">
    <source>
        <dbReference type="ARBA" id="ARBA00009437"/>
    </source>
</evidence>
<reference evidence="6 7" key="1">
    <citation type="submission" date="2018-03" db="EMBL/GenBank/DDBJ databases">
        <title>Whole genome analyses suggest that Burkholderia sensu lato contains two further novel genera in the rhizoxinica-symbiotica group Mycetohabitans gen. nov., and Trinickia gen. nov.: implications for the evolution of diazotrophy and nodulation in the Burkholderiaceae.</title>
        <authorList>
            <person name="Estrada De Los Santos P."/>
            <person name="Palmer M."/>
            <person name="Chavez-Ramirez B."/>
            <person name="Steenkamp E.T."/>
            <person name="Hirsch A.M."/>
            <person name="Manyaka P."/>
            <person name="Maluk M."/>
            <person name="Lafos M."/>
            <person name="Crook M."/>
            <person name="Gross E."/>
            <person name="Simon M.F."/>
            <person name="Bueno Dos Reis Junior F."/>
            <person name="Poole P.S."/>
            <person name="Venter S.N."/>
            <person name="James E.K."/>
        </authorList>
    </citation>
    <scope>NUCLEOTIDE SEQUENCE [LARGE SCALE GENOMIC DNA]</scope>
    <source>
        <strain evidence="6 7">JPY-366</strain>
    </source>
</reference>
<dbReference type="InterPro" id="IPR058163">
    <property type="entry name" value="LysR-type_TF_proteobact-type"/>
</dbReference>
<sequence length="310" mass="33694">MNDWNDLRLVLAVHRAANLTVAAARLNVAHSTAFRRLKALETRLGVRLFERLPGGVYQATEAGQRMAAAAERMEDEALALDRDLTGRDHRVSGRLRVTSSETLAYSRLTGHLAAFRQAHPGVSVDLFIDNRVLDLSRREADVALRPVRPRQGDLWGRRLARIAWGLYATPAYLAARESPSASANALAHHAVIGWEDGATGIQAAQWLSQVVPEDALVYRTNSLVNQLVAARAGIGLALLPCYLGDSEDGVVRATPEPVPDLEGELWIVAHADLKGTARVRAFFDVVGDGLSRERALFEGRGCVASFAPNA</sequence>
<dbReference type="Gene3D" id="3.40.190.290">
    <property type="match status" value="1"/>
</dbReference>
<name>A0A2T3XVX2_9BURK</name>
<proteinExistence type="inferred from homology"/>
<dbReference type="InterPro" id="IPR000847">
    <property type="entry name" value="LysR_HTH_N"/>
</dbReference>
<dbReference type="Pfam" id="PF03466">
    <property type="entry name" value="LysR_substrate"/>
    <property type="match status" value="1"/>
</dbReference>
<dbReference type="GO" id="GO:0043565">
    <property type="term" value="F:sequence-specific DNA binding"/>
    <property type="evidence" value="ECO:0007669"/>
    <property type="project" value="TreeGrafter"/>
</dbReference>
<keyword evidence="2" id="KW-0805">Transcription regulation</keyword>
<keyword evidence="4" id="KW-0804">Transcription</keyword>
<evidence type="ECO:0000256" key="2">
    <source>
        <dbReference type="ARBA" id="ARBA00023015"/>
    </source>
</evidence>
<dbReference type="Proteomes" id="UP000240638">
    <property type="component" value="Unassembled WGS sequence"/>
</dbReference>
<dbReference type="SUPFAM" id="SSF53850">
    <property type="entry name" value="Periplasmic binding protein-like II"/>
    <property type="match status" value="1"/>
</dbReference>
<dbReference type="RefSeq" id="WP_107150969.1">
    <property type="nucleotide sequence ID" value="NZ_PYUC01000005.1"/>
</dbReference>
<dbReference type="GO" id="GO:0006351">
    <property type="term" value="P:DNA-templated transcription"/>
    <property type="evidence" value="ECO:0007669"/>
    <property type="project" value="TreeGrafter"/>
</dbReference>
<dbReference type="InterPro" id="IPR036390">
    <property type="entry name" value="WH_DNA-bd_sf"/>
</dbReference>
<feature type="domain" description="HTH lysR-type" evidence="5">
    <location>
        <begin position="1"/>
        <end position="60"/>
    </location>
</feature>
<dbReference type="InterPro" id="IPR036388">
    <property type="entry name" value="WH-like_DNA-bd_sf"/>
</dbReference>
<evidence type="ECO:0000313" key="6">
    <source>
        <dbReference type="EMBL" id="PTB20651.1"/>
    </source>
</evidence>
<dbReference type="Pfam" id="PF00126">
    <property type="entry name" value="HTH_1"/>
    <property type="match status" value="1"/>
</dbReference>
<dbReference type="EMBL" id="PYUC01000005">
    <property type="protein sequence ID" value="PTB20651.1"/>
    <property type="molecule type" value="Genomic_DNA"/>
</dbReference>
<dbReference type="InterPro" id="IPR005119">
    <property type="entry name" value="LysR_subst-bd"/>
</dbReference>
<accession>A0A2T3XVX2</accession>
<organism evidence="6 7">
    <name type="scientific">Trinickia symbiotica</name>
    <dbReference type="NCBI Taxonomy" id="863227"/>
    <lineage>
        <taxon>Bacteria</taxon>
        <taxon>Pseudomonadati</taxon>
        <taxon>Pseudomonadota</taxon>
        <taxon>Betaproteobacteria</taxon>
        <taxon>Burkholderiales</taxon>
        <taxon>Burkholderiaceae</taxon>
        <taxon>Trinickia</taxon>
    </lineage>
</organism>
<dbReference type="Gene3D" id="1.10.10.10">
    <property type="entry name" value="Winged helix-like DNA-binding domain superfamily/Winged helix DNA-binding domain"/>
    <property type="match status" value="1"/>
</dbReference>
<dbReference type="PANTHER" id="PTHR30537">
    <property type="entry name" value="HTH-TYPE TRANSCRIPTIONAL REGULATOR"/>
    <property type="match status" value="1"/>
</dbReference>
<comment type="caution">
    <text evidence="6">The sequence shown here is derived from an EMBL/GenBank/DDBJ whole genome shotgun (WGS) entry which is preliminary data.</text>
</comment>
<dbReference type="SUPFAM" id="SSF46785">
    <property type="entry name" value="Winged helix' DNA-binding domain"/>
    <property type="match status" value="1"/>
</dbReference>
<dbReference type="PROSITE" id="PS50931">
    <property type="entry name" value="HTH_LYSR"/>
    <property type="match status" value="1"/>
</dbReference>
<evidence type="ECO:0000256" key="3">
    <source>
        <dbReference type="ARBA" id="ARBA00023125"/>
    </source>
</evidence>
<dbReference type="PANTHER" id="PTHR30537:SF3">
    <property type="entry name" value="TRANSCRIPTIONAL REGULATORY PROTEIN"/>
    <property type="match status" value="1"/>
</dbReference>
<evidence type="ECO:0000313" key="7">
    <source>
        <dbReference type="Proteomes" id="UP000240638"/>
    </source>
</evidence>
<dbReference type="GO" id="GO:0003700">
    <property type="term" value="F:DNA-binding transcription factor activity"/>
    <property type="evidence" value="ECO:0007669"/>
    <property type="project" value="InterPro"/>
</dbReference>
<gene>
    <name evidence="6" type="ORF">C9I57_12555</name>
</gene>